<reference evidence="1" key="1">
    <citation type="submission" date="2019-12" db="EMBL/GenBank/DDBJ databases">
        <title>Genome sequencing and annotation of Brassica cretica.</title>
        <authorList>
            <person name="Studholme D.J."/>
            <person name="Sarris P."/>
        </authorList>
    </citation>
    <scope>NUCLEOTIDE SEQUENCE</scope>
    <source>
        <strain evidence="1">PFS-109/04</strain>
        <tissue evidence="1">Leaf</tissue>
    </source>
</reference>
<gene>
    <name evidence="1" type="ORF">F2Q69_00014345</name>
</gene>
<organism evidence="1 2">
    <name type="scientific">Brassica cretica</name>
    <name type="common">Mustard</name>
    <dbReference type="NCBI Taxonomy" id="69181"/>
    <lineage>
        <taxon>Eukaryota</taxon>
        <taxon>Viridiplantae</taxon>
        <taxon>Streptophyta</taxon>
        <taxon>Embryophyta</taxon>
        <taxon>Tracheophyta</taxon>
        <taxon>Spermatophyta</taxon>
        <taxon>Magnoliopsida</taxon>
        <taxon>eudicotyledons</taxon>
        <taxon>Gunneridae</taxon>
        <taxon>Pentapetalae</taxon>
        <taxon>rosids</taxon>
        <taxon>malvids</taxon>
        <taxon>Brassicales</taxon>
        <taxon>Brassicaceae</taxon>
        <taxon>Brassiceae</taxon>
        <taxon>Brassica</taxon>
    </lineage>
</organism>
<accession>A0A8S9QM74</accession>
<sequence length="106" mass="12013">MDRLLHSGLFGAAPPSRWPVRVFPSDVQCPLSLIAADPLRGELRLLLLHFVHARFATFPPLEQRSKLFDQQKPLSSPQSRHRSFQSESTIRQLLLVSLSASSRRRG</sequence>
<proteinExistence type="predicted"/>
<evidence type="ECO:0000313" key="1">
    <source>
        <dbReference type="EMBL" id="KAF3553503.1"/>
    </source>
</evidence>
<comment type="caution">
    <text evidence="1">The sequence shown here is derived from an EMBL/GenBank/DDBJ whole genome shotgun (WGS) entry which is preliminary data.</text>
</comment>
<dbReference type="EMBL" id="QGKX02000996">
    <property type="protein sequence ID" value="KAF3553503.1"/>
    <property type="molecule type" value="Genomic_DNA"/>
</dbReference>
<dbReference type="Proteomes" id="UP000712600">
    <property type="component" value="Unassembled WGS sequence"/>
</dbReference>
<name>A0A8S9QM74_BRACR</name>
<dbReference type="AlphaFoldDB" id="A0A8S9QM74"/>
<protein>
    <submittedName>
        <fullName evidence="1">Uncharacterized protein</fullName>
    </submittedName>
</protein>
<evidence type="ECO:0000313" key="2">
    <source>
        <dbReference type="Proteomes" id="UP000712600"/>
    </source>
</evidence>